<dbReference type="STRING" id="192814.GCA_900166575_03583"/>
<organism evidence="2 3">
    <name type="scientific">Halobacillus salinus</name>
    <dbReference type="NCBI Taxonomy" id="192814"/>
    <lineage>
        <taxon>Bacteria</taxon>
        <taxon>Bacillati</taxon>
        <taxon>Bacillota</taxon>
        <taxon>Bacilli</taxon>
        <taxon>Bacillales</taxon>
        <taxon>Bacillaceae</taxon>
        <taxon>Halobacillus</taxon>
    </lineage>
</organism>
<dbReference type="GO" id="GO:0016787">
    <property type="term" value="F:hydrolase activity"/>
    <property type="evidence" value="ECO:0007669"/>
    <property type="project" value="UniProtKB-KW"/>
</dbReference>
<dbReference type="InterPro" id="IPR029058">
    <property type="entry name" value="AB_hydrolase_fold"/>
</dbReference>
<dbReference type="InterPro" id="IPR051044">
    <property type="entry name" value="MAG_DAG_Lipase"/>
</dbReference>
<proteinExistence type="predicted"/>
<keyword evidence="3" id="KW-1185">Reference proteome</keyword>
<dbReference type="RefSeq" id="WP_135327869.1">
    <property type="nucleotide sequence ID" value="NZ_SRJC01000003.1"/>
</dbReference>
<dbReference type="SUPFAM" id="SSF53474">
    <property type="entry name" value="alpha/beta-Hydrolases"/>
    <property type="match status" value="1"/>
</dbReference>
<reference evidence="2 3" key="1">
    <citation type="journal article" date="2003" name="Int. J. Syst. Evol. Microbiol.">
        <title>Halobacillus salinus sp. nov., isolated from a salt lake on the coast of the East Sea in Korea.</title>
        <authorList>
            <person name="Yoon J.H."/>
            <person name="Kang K.H."/>
            <person name="Park Y.H."/>
        </authorList>
    </citation>
    <scope>NUCLEOTIDE SEQUENCE [LARGE SCALE GENOMIC DNA]</scope>
    <source>
        <strain evidence="2 3">HSL-3</strain>
    </source>
</reference>
<protein>
    <submittedName>
        <fullName evidence="2">Alpha/beta hydrolase</fullName>
    </submittedName>
</protein>
<dbReference type="Proteomes" id="UP000297982">
    <property type="component" value="Unassembled WGS sequence"/>
</dbReference>
<dbReference type="PRINTS" id="PR00111">
    <property type="entry name" value="ABHYDROLASE"/>
</dbReference>
<feature type="domain" description="Serine aminopeptidase S33" evidence="1">
    <location>
        <begin position="9"/>
        <end position="241"/>
    </location>
</feature>
<dbReference type="InterPro" id="IPR022742">
    <property type="entry name" value="Hydrolase_4"/>
</dbReference>
<sequence>MKTWNVEDCKATIVIVHGAFEHSGRYETLAREFQKDGFTVIYGDLPGQGETDGKAGHIKSFQQYIEAVGSWIEGADASKPVFLLGHSMGGAVAIRTMQTLKPNVRGVILSSPAAGILNGAGQPLEAISKLLDKVTPSMRVKSPMKPEAVTRNKKVIEQDLQDPLILDKVSVRWYHEFRRAIKQAFKQIEEFPDVPLLIMQAEEDKMVDVEKTKEWFNQVNLKEKQYKQWPNLYHELYNEPEWKEVYRYTIDFIERLVK</sequence>
<comment type="caution">
    <text evidence="2">The sequence shown here is derived from an EMBL/GenBank/DDBJ whole genome shotgun (WGS) entry which is preliminary data.</text>
</comment>
<keyword evidence="2" id="KW-0378">Hydrolase</keyword>
<dbReference type="EMBL" id="SRJC01000003">
    <property type="protein sequence ID" value="TGB02152.1"/>
    <property type="molecule type" value="Genomic_DNA"/>
</dbReference>
<evidence type="ECO:0000313" key="2">
    <source>
        <dbReference type="EMBL" id="TGB02152.1"/>
    </source>
</evidence>
<gene>
    <name evidence="2" type="ORF">E4663_12440</name>
</gene>
<dbReference type="Gene3D" id="3.40.50.1820">
    <property type="entry name" value="alpha/beta hydrolase"/>
    <property type="match status" value="1"/>
</dbReference>
<evidence type="ECO:0000259" key="1">
    <source>
        <dbReference type="Pfam" id="PF12146"/>
    </source>
</evidence>
<dbReference type="AlphaFoldDB" id="A0A4Z0H007"/>
<evidence type="ECO:0000313" key="3">
    <source>
        <dbReference type="Proteomes" id="UP000297982"/>
    </source>
</evidence>
<dbReference type="InterPro" id="IPR000073">
    <property type="entry name" value="AB_hydrolase_1"/>
</dbReference>
<dbReference type="Pfam" id="PF12146">
    <property type="entry name" value="Hydrolase_4"/>
    <property type="match status" value="1"/>
</dbReference>
<name>A0A4Z0H007_9BACI</name>
<accession>A0A4Z0H007</accession>
<dbReference type="PANTHER" id="PTHR11614">
    <property type="entry name" value="PHOSPHOLIPASE-RELATED"/>
    <property type="match status" value="1"/>
</dbReference>